<evidence type="ECO:0000256" key="3">
    <source>
        <dbReference type="ARBA" id="ARBA00022989"/>
    </source>
</evidence>
<keyword evidence="4 5" id="KW-0472">Membrane</keyword>
<comment type="subcellular location">
    <subcellularLocation>
        <location evidence="1">Membrane</location>
        <topology evidence="1">Multi-pass membrane protein</topology>
    </subcellularLocation>
</comment>
<name>A0A0G4IY20_PLABS</name>
<evidence type="ECO:0000256" key="2">
    <source>
        <dbReference type="ARBA" id="ARBA00022692"/>
    </source>
</evidence>
<keyword evidence="3 5" id="KW-1133">Transmembrane helix</keyword>
<accession>A0A0G4IY20</accession>
<dbReference type="OMA" id="WASHEPA"/>
<feature type="transmembrane region" description="Helical" evidence="5">
    <location>
        <begin position="16"/>
        <end position="37"/>
    </location>
</feature>
<protein>
    <submittedName>
        <fullName evidence="6">Uncharacterized protein</fullName>
    </submittedName>
</protein>
<reference evidence="7 9" key="2">
    <citation type="submission" date="2018-03" db="EMBL/GenBank/DDBJ databases">
        <authorList>
            <person name="Fogelqvist J."/>
        </authorList>
    </citation>
    <scope>NUCLEOTIDE SEQUENCE [LARGE SCALE GENOMIC DNA]</scope>
</reference>
<proteinExistence type="predicted"/>
<evidence type="ECO:0000313" key="9">
    <source>
        <dbReference type="Proteomes" id="UP000290189"/>
    </source>
</evidence>
<evidence type="ECO:0000256" key="1">
    <source>
        <dbReference type="ARBA" id="ARBA00004141"/>
    </source>
</evidence>
<keyword evidence="8" id="KW-1185">Reference proteome</keyword>
<dbReference type="PANTHER" id="PTHR11040">
    <property type="entry name" value="ZINC/IRON TRANSPORTER"/>
    <property type="match status" value="1"/>
</dbReference>
<dbReference type="EMBL" id="OVEO01000011">
    <property type="protein sequence ID" value="SPQ99082.1"/>
    <property type="molecule type" value="Genomic_DNA"/>
</dbReference>
<keyword evidence="2 5" id="KW-0812">Transmembrane</keyword>
<feature type="transmembrane region" description="Helical" evidence="5">
    <location>
        <begin position="289"/>
        <end position="311"/>
    </location>
</feature>
<organism evidence="6 8">
    <name type="scientific">Plasmodiophora brassicae</name>
    <name type="common">Clubroot disease agent</name>
    <dbReference type="NCBI Taxonomy" id="37360"/>
    <lineage>
        <taxon>Eukaryota</taxon>
        <taxon>Sar</taxon>
        <taxon>Rhizaria</taxon>
        <taxon>Endomyxa</taxon>
        <taxon>Phytomyxea</taxon>
        <taxon>Plasmodiophorida</taxon>
        <taxon>Plasmodiophoridae</taxon>
        <taxon>Plasmodiophora</taxon>
    </lineage>
</organism>
<dbReference type="Proteomes" id="UP000290189">
    <property type="component" value="Unassembled WGS sequence"/>
</dbReference>
<evidence type="ECO:0000256" key="4">
    <source>
        <dbReference type="ARBA" id="ARBA00023136"/>
    </source>
</evidence>
<dbReference type="AlphaFoldDB" id="A0A0G4IY20"/>
<dbReference type="Proteomes" id="UP000039324">
    <property type="component" value="Unassembled WGS sequence"/>
</dbReference>
<reference evidence="6 8" key="1">
    <citation type="submission" date="2015-02" db="EMBL/GenBank/DDBJ databases">
        <authorList>
            <person name="Chooi Y.-H."/>
        </authorList>
    </citation>
    <scope>NUCLEOTIDE SEQUENCE [LARGE SCALE GENOMIC DNA]</scope>
    <source>
        <strain evidence="6">E3</strain>
    </source>
</reference>
<evidence type="ECO:0000256" key="5">
    <source>
        <dbReference type="SAM" id="Phobius"/>
    </source>
</evidence>
<keyword evidence="7" id="KW-0496">Mitochondrion</keyword>
<dbReference type="EMBL" id="CDSF01000096">
    <property type="protein sequence ID" value="CEP00044.1"/>
    <property type="molecule type" value="Genomic_DNA"/>
</dbReference>
<dbReference type="PANTHER" id="PTHR11040:SF205">
    <property type="entry name" value="ZINC TRANSPORTER ZUPT"/>
    <property type="match status" value="1"/>
</dbReference>
<dbReference type="OrthoDB" id="262547at2759"/>
<dbReference type="GO" id="GO:0016020">
    <property type="term" value="C:membrane"/>
    <property type="evidence" value="ECO:0007669"/>
    <property type="project" value="UniProtKB-SubCell"/>
</dbReference>
<feature type="transmembrane region" description="Helical" evidence="5">
    <location>
        <begin position="225"/>
        <end position="246"/>
    </location>
</feature>
<dbReference type="Pfam" id="PF02535">
    <property type="entry name" value="Zip"/>
    <property type="match status" value="1"/>
</dbReference>
<feature type="transmembrane region" description="Helical" evidence="5">
    <location>
        <begin position="183"/>
        <end position="205"/>
    </location>
</feature>
<dbReference type="GO" id="GO:0005385">
    <property type="term" value="F:zinc ion transmembrane transporter activity"/>
    <property type="evidence" value="ECO:0007669"/>
    <property type="project" value="TreeGrafter"/>
</dbReference>
<sequence>MASLADRPSAEVLDKALAISAAAGLITTVGASVVLVPRILSRRFLSASMAFAAGVMLYVSLASLIQQSAAAYAAARADAQLAHLEAVETFFGGAILTYLLDRITVVVLTRYGNRLQDPVPVSEDVELQNIIVEHDRDTETAAFDNNLTTYDGDVKPSTAMLRAAIITGVAISLHNLPEGLTTFMGLTTGIAAGLPLAFAIGLHNIPEGMAVALPVYYQTRSRLKGFLAGTLSGLVSPVGSLFGYAIMKGVEGDLDPRVYGASYGIVAGMMTYLAFTVMLPTAFQYDGRAVAPAAFAGLFVMSHSMLLLAFVKS</sequence>
<gene>
    <name evidence="6" type="ORF">PBRA_007778</name>
    <name evidence="7" type="ORF">PLBR_LOCUS6297</name>
</gene>
<dbReference type="InterPro" id="IPR003689">
    <property type="entry name" value="ZIP"/>
</dbReference>
<feature type="transmembrane region" description="Helical" evidence="5">
    <location>
        <begin position="44"/>
        <end position="65"/>
    </location>
</feature>
<geneLocation type="mitochondrion" evidence="7"/>
<evidence type="ECO:0000313" key="6">
    <source>
        <dbReference type="EMBL" id="CEP00044.1"/>
    </source>
</evidence>
<evidence type="ECO:0000313" key="7">
    <source>
        <dbReference type="EMBL" id="SPQ99082.1"/>
    </source>
</evidence>
<evidence type="ECO:0000313" key="8">
    <source>
        <dbReference type="Proteomes" id="UP000039324"/>
    </source>
</evidence>
<feature type="transmembrane region" description="Helical" evidence="5">
    <location>
        <begin position="258"/>
        <end position="283"/>
    </location>
</feature>